<dbReference type="EMBL" id="BK016104">
    <property type="protein sequence ID" value="DAF95147.1"/>
    <property type="molecule type" value="Genomic_DNA"/>
</dbReference>
<dbReference type="CDD" id="cd11539">
    <property type="entry name" value="NTP-PPase_u2"/>
    <property type="match status" value="1"/>
</dbReference>
<sequence length="98" mass="11507">MRSIARYGIDTQTTVCMEECAELIQAISKLKRFNPEDPNNMVSRKELIENLYEEMADVQICFSLLVAIYGLKPSELRSMMDHKVWRMKQRMEAQGEKF</sequence>
<proteinExistence type="predicted"/>
<evidence type="ECO:0000313" key="1">
    <source>
        <dbReference type="EMBL" id="DAF95147.1"/>
    </source>
</evidence>
<dbReference type="Gene3D" id="1.10.287.1080">
    <property type="entry name" value="MazG-like"/>
    <property type="match status" value="1"/>
</dbReference>
<dbReference type="SUPFAM" id="SSF101386">
    <property type="entry name" value="all-alpha NTP pyrophosphatases"/>
    <property type="match status" value="1"/>
</dbReference>
<name>A0A8S5UL36_9CAUD</name>
<accession>A0A8S5UL36</accession>
<reference evidence="1" key="1">
    <citation type="journal article" date="2021" name="Proc. Natl. Acad. Sci. U.S.A.">
        <title>A Catalog of Tens of Thousands of Viruses from Human Metagenomes Reveals Hidden Associations with Chronic Diseases.</title>
        <authorList>
            <person name="Tisza M.J."/>
            <person name="Buck C.B."/>
        </authorList>
    </citation>
    <scope>NUCLEOTIDE SEQUENCE</scope>
    <source>
        <strain evidence="1">CtICF6</strain>
    </source>
</reference>
<organism evidence="1">
    <name type="scientific">Siphoviridae sp. ctICF6</name>
    <dbReference type="NCBI Taxonomy" id="2825427"/>
    <lineage>
        <taxon>Viruses</taxon>
        <taxon>Duplodnaviria</taxon>
        <taxon>Heunggongvirae</taxon>
        <taxon>Uroviricota</taxon>
        <taxon>Caudoviricetes</taxon>
    </lineage>
</organism>
<protein>
    <submittedName>
        <fullName evidence="1">Nucleoside triphosphate pyrophosphohydrolase</fullName>
    </submittedName>
</protein>